<reference evidence="1 2" key="1">
    <citation type="submission" date="2016-09" db="EMBL/GenBank/DDBJ databases">
        <title>Rhizobium sp. nov., a novel species isolated from the rice rhizosphere.</title>
        <authorList>
            <person name="Zhao J."/>
            <person name="Zhang X."/>
        </authorList>
    </citation>
    <scope>NUCLEOTIDE SEQUENCE [LARGE SCALE GENOMIC DNA]</scope>
    <source>
        <strain evidence="1 2">1.7048</strain>
    </source>
</reference>
<evidence type="ECO:0000313" key="2">
    <source>
        <dbReference type="Proteomes" id="UP000186364"/>
    </source>
</evidence>
<gene>
    <name evidence="1" type="ORF">BJF93_08035</name>
</gene>
<dbReference type="Proteomes" id="UP000186364">
    <property type="component" value="Unassembled WGS sequence"/>
</dbReference>
<dbReference type="AlphaFoldDB" id="A0A1Q9AWB9"/>
<comment type="caution">
    <text evidence="1">The sequence shown here is derived from an EMBL/GenBank/DDBJ whole genome shotgun (WGS) entry which is preliminary data.</text>
</comment>
<accession>A0A1Q9AWB9</accession>
<protein>
    <submittedName>
        <fullName evidence="1">Uncharacterized protein</fullName>
    </submittedName>
</protein>
<keyword evidence="2" id="KW-1185">Reference proteome</keyword>
<proteinExistence type="predicted"/>
<dbReference type="EMBL" id="MKIP01000046">
    <property type="protein sequence ID" value="OLP59709.1"/>
    <property type="molecule type" value="Genomic_DNA"/>
</dbReference>
<evidence type="ECO:0000313" key="1">
    <source>
        <dbReference type="EMBL" id="OLP59709.1"/>
    </source>
</evidence>
<name>A0A1Q9AWB9_9HYPH</name>
<organism evidence="1 2">
    <name type="scientific">Xaviernesmea oryzae</name>
    <dbReference type="NCBI Taxonomy" id="464029"/>
    <lineage>
        <taxon>Bacteria</taxon>
        <taxon>Pseudomonadati</taxon>
        <taxon>Pseudomonadota</taxon>
        <taxon>Alphaproteobacteria</taxon>
        <taxon>Hyphomicrobiales</taxon>
        <taxon>Rhizobiaceae</taxon>
        <taxon>Rhizobium/Agrobacterium group</taxon>
        <taxon>Xaviernesmea</taxon>
    </lineage>
</organism>
<sequence>MSHGRLAALLMTEDGQATWFEEGQLAGEWKIEAIFADRVLVNFKDRRLTLSLYGNEGMNSNASTAAP</sequence>